<organism evidence="2 3">
    <name type="scientific">Breznakibacter xylanolyticus</name>
    <dbReference type="NCBI Taxonomy" id="990"/>
    <lineage>
        <taxon>Bacteria</taxon>
        <taxon>Pseudomonadati</taxon>
        <taxon>Bacteroidota</taxon>
        <taxon>Bacteroidia</taxon>
        <taxon>Marinilabiliales</taxon>
        <taxon>Marinilabiliaceae</taxon>
        <taxon>Breznakibacter</taxon>
    </lineage>
</organism>
<feature type="domain" description="J" evidence="1">
    <location>
        <begin position="1"/>
        <end position="58"/>
    </location>
</feature>
<evidence type="ECO:0000313" key="3">
    <source>
        <dbReference type="Proteomes" id="UP000249239"/>
    </source>
</evidence>
<proteinExistence type="predicted"/>
<dbReference type="PROSITE" id="PS50076">
    <property type="entry name" value="DNAJ_2"/>
    <property type="match status" value="1"/>
</dbReference>
<name>A0A2W7MUG0_9BACT</name>
<dbReference type="CDD" id="cd06257">
    <property type="entry name" value="DnaJ"/>
    <property type="match status" value="1"/>
</dbReference>
<evidence type="ECO:0000313" key="2">
    <source>
        <dbReference type="EMBL" id="PZX11668.1"/>
    </source>
</evidence>
<dbReference type="EMBL" id="QKZK01000038">
    <property type="protein sequence ID" value="PZX11668.1"/>
    <property type="molecule type" value="Genomic_DNA"/>
</dbReference>
<protein>
    <recommendedName>
        <fullName evidence="1">J domain-containing protein</fullName>
    </recommendedName>
</protein>
<reference evidence="2 3" key="1">
    <citation type="submission" date="2018-06" db="EMBL/GenBank/DDBJ databases">
        <title>Genomic Encyclopedia of Archaeal and Bacterial Type Strains, Phase II (KMG-II): from individual species to whole genera.</title>
        <authorList>
            <person name="Goeker M."/>
        </authorList>
    </citation>
    <scope>NUCLEOTIDE SEQUENCE [LARGE SCALE GENOMIC DNA]</scope>
    <source>
        <strain evidence="2 3">DSM 6779</strain>
    </source>
</reference>
<accession>A0A2W7MUG0</accession>
<dbReference type="RefSeq" id="WP_111446888.1">
    <property type="nucleotide sequence ID" value="NZ_QKZK01000038.1"/>
</dbReference>
<dbReference type="InterPro" id="IPR001623">
    <property type="entry name" value="DnaJ_domain"/>
</dbReference>
<dbReference type="OrthoDB" id="9775658at2"/>
<gene>
    <name evidence="2" type="ORF">LX69_03080</name>
</gene>
<dbReference type="Gene3D" id="1.10.287.110">
    <property type="entry name" value="DnaJ domain"/>
    <property type="match status" value="1"/>
</dbReference>
<dbReference type="InterPro" id="IPR036869">
    <property type="entry name" value="J_dom_sf"/>
</dbReference>
<dbReference type="AlphaFoldDB" id="A0A2W7MUG0"/>
<comment type="caution">
    <text evidence="2">The sequence shown here is derived from an EMBL/GenBank/DDBJ whole genome shotgun (WGS) entry which is preliminary data.</text>
</comment>
<evidence type="ECO:0000259" key="1">
    <source>
        <dbReference type="PROSITE" id="PS50076"/>
    </source>
</evidence>
<sequence length="121" mass="13958">MNYFQNITDLEQAKQRYRTLAKELHPDKGGSALLFQQMQEEYKTLLLELQRKQVAPTGQNTPQQSDIMAELGKLAKVLIQKQVPQRYLQEKIKKSQSPPERILFNGLISILNGFVKAKEDD</sequence>
<dbReference type="SUPFAM" id="SSF46565">
    <property type="entry name" value="Chaperone J-domain"/>
    <property type="match status" value="1"/>
</dbReference>
<keyword evidence="3" id="KW-1185">Reference proteome</keyword>
<dbReference type="Proteomes" id="UP000249239">
    <property type="component" value="Unassembled WGS sequence"/>
</dbReference>